<reference evidence="3" key="2">
    <citation type="submission" date="2023-01" db="EMBL/GenBank/DDBJ databases">
        <authorList>
            <person name="Sun Q."/>
            <person name="Evtushenko L."/>
        </authorList>
    </citation>
    <scope>NUCLEOTIDE SEQUENCE</scope>
    <source>
        <strain evidence="3">VKM B-2789</strain>
    </source>
</reference>
<feature type="chain" id="PRO_5040881433" description="LTXXQ motif family protein" evidence="2">
    <location>
        <begin position="23"/>
        <end position="242"/>
    </location>
</feature>
<evidence type="ECO:0008006" key="5">
    <source>
        <dbReference type="Google" id="ProtNLM"/>
    </source>
</evidence>
<organism evidence="3 4">
    <name type="scientific">Ancylobacter defluvii</name>
    <dbReference type="NCBI Taxonomy" id="1282440"/>
    <lineage>
        <taxon>Bacteria</taxon>
        <taxon>Pseudomonadati</taxon>
        <taxon>Pseudomonadota</taxon>
        <taxon>Alphaproteobacteria</taxon>
        <taxon>Hyphomicrobiales</taxon>
        <taxon>Xanthobacteraceae</taxon>
        <taxon>Ancylobacter</taxon>
    </lineage>
</organism>
<name>A0A9W6N988_9HYPH</name>
<feature type="region of interest" description="Disordered" evidence="1">
    <location>
        <begin position="89"/>
        <end position="150"/>
    </location>
</feature>
<dbReference type="InterPro" id="IPR012899">
    <property type="entry name" value="LTXXQ"/>
</dbReference>
<proteinExistence type="predicted"/>
<dbReference type="AlphaFoldDB" id="A0A9W6N988"/>
<comment type="caution">
    <text evidence="3">The sequence shown here is derived from an EMBL/GenBank/DDBJ whole genome shotgun (WGS) entry which is preliminary data.</text>
</comment>
<feature type="compositionally biased region" description="Basic and acidic residues" evidence="1">
    <location>
        <begin position="138"/>
        <end position="150"/>
    </location>
</feature>
<feature type="signal peptide" evidence="2">
    <location>
        <begin position="1"/>
        <end position="22"/>
    </location>
</feature>
<dbReference type="Proteomes" id="UP001143330">
    <property type="component" value="Unassembled WGS sequence"/>
</dbReference>
<keyword evidence="4" id="KW-1185">Reference proteome</keyword>
<dbReference type="Pfam" id="PF07813">
    <property type="entry name" value="LTXXQ"/>
    <property type="match status" value="1"/>
</dbReference>
<reference evidence="3" key="1">
    <citation type="journal article" date="2014" name="Int. J. Syst. Evol. Microbiol.">
        <title>Complete genome sequence of Corynebacterium casei LMG S-19264T (=DSM 44701T), isolated from a smear-ripened cheese.</title>
        <authorList>
            <consortium name="US DOE Joint Genome Institute (JGI-PGF)"/>
            <person name="Walter F."/>
            <person name="Albersmeier A."/>
            <person name="Kalinowski J."/>
            <person name="Ruckert C."/>
        </authorList>
    </citation>
    <scope>NUCLEOTIDE SEQUENCE</scope>
    <source>
        <strain evidence="3">VKM B-2789</strain>
    </source>
</reference>
<feature type="compositionally biased region" description="Basic and acidic residues" evidence="1">
    <location>
        <begin position="209"/>
        <end position="221"/>
    </location>
</feature>
<evidence type="ECO:0000256" key="2">
    <source>
        <dbReference type="SAM" id="SignalP"/>
    </source>
</evidence>
<gene>
    <name evidence="3" type="ORF">GCM10017653_02960</name>
</gene>
<feature type="compositionally biased region" description="Pro residues" evidence="1">
    <location>
        <begin position="224"/>
        <end position="234"/>
    </location>
</feature>
<dbReference type="GO" id="GO:0042597">
    <property type="term" value="C:periplasmic space"/>
    <property type="evidence" value="ECO:0007669"/>
    <property type="project" value="InterPro"/>
</dbReference>
<dbReference type="EMBL" id="BSFM01000001">
    <property type="protein sequence ID" value="GLK82227.1"/>
    <property type="molecule type" value="Genomic_DNA"/>
</dbReference>
<dbReference type="RefSeq" id="WP_246546433.1">
    <property type="nucleotide sequence ID" value="NZ_BSFM01000001.1"/>
</dbReference>
<feature type="region of interest" description="Disordered" evidence="1">
    <location>
        <begin position="195"/>
        <end position="242"/>
    </location>
</feature>
<evidence type="ECO:0000313" key="3">
    <source>
        <dbReference type="EMBL" id="GLK82227.1"/>
    </source>
</evidence>
<feature type="compositionally biased region" description="Basic and acidic residues" evidence="1">
    <location>
        <begin position="89"/>
        <end position="101"/>
    </location>
</feature>
<evidence type="ECO:0000313" key="4">
    <source>
        <dbReference type="Proteomes" id="UP001143330"/>
    </source>
</evidence>
<feature type="compositionally biased region" description="Low complexity" evidence="1">
    <location>
        <begin position="128"/>
        <end position="137"/>
    </location>
</feature>
<protein>
    <recommendedName>
        <fullName evidence="5">LTXXQ motif family protein</fullName>
    </recommendedName>
</protein>
<evidence type="ECO:0000256" key="1">
    <source>
        <dbReference type="SAM" id="MobiDB-lite"/>
    </source>
</evidence>
<keyword evidence="2" id="KW-0732">Signal</keyword>
<sequence>MKRTILAATAAALLASVTFGIAAPNLRAGGPERPSPEQMAANAAAMSDARIAALKAGLKLTPDQEKLWPALETALGDYSKERIEVRKEWREKREAQRDQRRAGPPPGAPAPQADAGSAAPPPPPGGPAPQADAGPAGPDRDLVARLEQRADRMVARGTALKQLAEAAAPLYQSLDEAQKHRFNVLFREAQGERLAEWRRDRHHGPQRGHGWEHGDRREFGRPPHGGPGMPPPGGPDAGPQRL</sequence>
<accession>A0A9W6N988</accession>